<feature type="compositionally biased region" description="Basic and acidic residues" evidence="2">
    <location>
        <begin position="164"/>
        <end position="173"/>
    </location>
</feature>
<reference evidence="3 4" key="1">
    <citation type="journal article" date="2012" name="PLoS Pathog.">
        <title>Diverse lifestyles and strategies of plant pathogenesis encoded in the genomes of eighteen Dothideomycetes fungi.</title>
        <authorList>
            <person name="Ohm R.A."/>
            <person name="Feau N."/>
            <person name="Henrissat B."/>
            <person name="Schoch C.L."/>
            <person name="Horwitz B.A."/>
            <person name="Barry K.W."/>
            <person name="Condon B.J."/>
            <person name="Copeland A.C."/>
            <person name="Dhillon B."/>
            <person name="Glaser F."/>
            <person name="Hesse C.N."/>
            <person name="Kosti I."/>
            <person name="LaButti K."/>
            <person name="Lindquist E.A."/>
            <person name="Lucas S."/>
            <person name="Salamov A.A."/>
            <person name="Bradshaw R.E."/>
            <person name="Ciuffetti L."/>
            <person name="Hamelin R.C."/>
            <person name="Kema G.H.J."/>
            <person name="Lawrence C."/>
            <person name="Scott J.A."/>
            <person name="Spatafora J.W."/>
            <person name="Turgeon B.G."/>
            <person name="de Wit P.J.G.M."/>
            <person name="Zhong S."/>
            <person name="Goodwin S.B."/>
            <person name="Grigoriev I.V."/>
        </authorList>
    </citation>
    <scope>NUCLEOTIDE SEQUENCE [LARGE SCALE GENOMIC DNA]</scope>
    <source>
        <strain evidence="3 4">SO2202</strain>
    </source>
</reference>
<dbReference type="OrthoDB" id="6103986at2759"/>
<gene>
    <name evidence="3" type="ORF">SEPMUDRAFT_125327</name>
</gene>
<feature type="compositionally biased region" description="Basic and acidic residues" evidence="2">
    <location>
        <begin position="384"/>
        <end position="428"/>
    </location>
</feature>
<dbReference type="GeneID" id="27899110"/>
<feature type="coiled-coil region" evidence="1">
    <location>
        <begin position="281"/>
        <end position="311"/>
    </location>
</feature>
<feature type="region of interest" description="Disordered" evidence="2">
    <location>
        <begin position="16"/>
        <end position="243"/>
    </location>
</feature>
<feature type="compositionally biased region" description="Low complexity" evidence="2">
    <location>
        <begin position="138"/>
        <end position="152"/>
    </location>
</feature>
<evidence type="ECO:0000256" key="2">
    <source>
        <dbReference type="SAM" id="MobiDB-lite"/>
    </source>
</evidence>
<accession>M3D5Z5</accession>
<proteinExistence type="predicted"/>
<dbReference type="AlphaFoldDB" id="M3D5Z5"/>
<feature type="compositionally biased region" description="Low complexity" evidence="2">
    <location>
        <begin position="181"/>
        <end position="198"/>
    </location>
</feature>
<keyword evidence="1" id="KW-0175">Coiled coil</keyword>
<name>M3D5Z5_SPHMS</name>
<dbReference type="OMA" id="LEMTGYH"/>
<feature type="compositionally biased region" description="Basic and acidic residues" evidence="2">
    <location>
        <begin position="79"/>
        <end position="95"/>
    </location>
</feature>
<sequence>MEDNFSIDWSNPMAMFHNDHHHHPPQHVNAGEEADGDGNHFRGPDSNLNGQTQPGALEQKAPQSTAVAASHMSAQGDDAAMKQKLENQRRAEVLRAKLIAVRQNTPIKPSTPVPTSTKAPVDAIDSSEKAPAIKVSHTQQPQQQQSKTATPQQKEEEDEEEEGEVKPTHKANEIDFEDLEALLAAGKAHADAQTAAAQHTKEMTHVAPSTGNSPGGPRDTEELELFPAKRQQLQQQHSSTDRPRVADLADVYYTDLVAWLEMTGYHDVEYRESKLRTYKERRALEDEAARIAEKLEKLRQAEQTEMQLLRMGTPGAKAPSMAPPPLPLSMVPPVNGVKRARSPEQVPAEKRQREDDGFRVRSGKELPDQHQVFARRPRSPTPASERRGSYPDATRRSIDDRGLPGSRSRDPSLERRSQYYRRDDDLRYDYFAAPRQPAPREPRSSYGNGSGVRPGWPHGREMDSNSRPSAGLDLKKGGQSSYRPR</sequence>
<feature type="compositionally biased region" description="Basic and acidic residues" evidence="2">
    <location>
        <begin position="347"/>
        <end position="368"/>
    </location>
</feature>
<protein>
    <submittedName>
        <fullName evidence="3">Uncharacterized protein</fullName>
    </submittedName>
</protein>
<organism evidence="3 4">
    <name type="scientific">Sphaerulina musiva (strain SO2202)</name>
    <name type="common">Poplar stem canker fungus</name>
    <name type="synonym">Septoria musiva</name>
    <dbReference type="NCBI Taxonomy" id="692275"/>
    <lineage>
        <taxon>Eukaryota</taxon>
        <taxon>Fungi</taxon>
        <taxon>Dikarya</taxon>
        <taxon>Ascomycota</taxon>
        <taxon>Pezizomycotina</taxon>
        <taxon>Dothideomycetes</taxon>
        <taxon>Dothideomycetidae</taxon>
        <taxon>Mycosphaerellales</taxon>
        <taxon>Mycosphaerellaceae</taxon>
        <taxon>Sphaerulina</taxon>
    </lineage>
</organism>
<evidence type="ECO:0000313" key="4">
    <source>
        <dbReference type="Proteomes" id="UP000016931"/>
    </source>
</evidence>
<feature type="compositionally biased region" description="Polar residues" evidence="2">
    <location>
        <begin position="102"/>
        <end position="118"/>
    </location>
</feature>
<keyword evidence="4" id="KW-1185">Reference proteome</keyword>
<dbReference type="HOGENOM" id="CLU_568556_0_0_1"/>
<feature type="region of interest" description="Disordered" evidence="2">
    <location>
        <begin position="314"/>
        <end position="485"/>
    </location>
</feature>
<evidence type="ECO:0000256" key="1">
    <source>
        <dbReference type="SAM" id="Coils"/>
    </source>
</evidence>
<dbReference type="EMBL" id="KB456263">
    <property type="protein sequence ID" value="EMF13585.1"/>
    <property type="molecule type" value="Genomic_DNA"/>
</dbReference>
<evidence type="ECO:0000313" key="3">
    <source>
        <dbReference type="EMBL" id="EMF13585.1"/>
    </source>
</evidence>
<dbReference type="RefSeq" id="XP_016761706.1">
    <property type="nucleotide sequence ID" value="XM_016901973.1"/>
</dbReference>
<dbReference type="eggNOG" id="ENOG502T2V3">
    <property type="taxonomic scope" value="Eukaryota"/>
</dbReference>
<dbReference type="Proteomes" id="UP000016931">
    <property type="component" value="Unassembled WGS sequence"/>
</dbReference>